<sequence length="520" mass="54239">MMDIGNKVPNKWPKLLDMTKDECRKALRALELTTYSQVVSVLRAQGELTKEKRKLLNDLQTIFSITLERHRAEIRRAVNDEKLNTIADTLAGPNTGVEWAVEGRRLIPLMPRVPPQTSYTAIATRMALLYYGINAKMPPPNTTALYGKMDDLGAESDDTDSEEETEGLRFIQGAMVPQQYNSDQGSYTTLPMSQARLSKLPPKENRENREAPPTTSSGGSSGPVSVGLGSGGGGGGSSDKRKRKRSTSTEHPLPPPPPPPAPRELPPASGTPTKQMGGMSRPVPGPPMKITVTGNVARGTPGTPVSTLGGHTQKVILVSTSGASGVGSGMYQRSLSVPVMKSSTGASPTVMRGVPSAGSTIPASQMQSGSNVGSGSMIVPSTYSGGGSLVSGGMPPSGTYVNRMRPRIPSGALPPRPRQRSNSLVLQAEAGMPQRGVESGAGSGGSSMSSGSHMSSVPSFTGSPSGMVAPSTGPHGMPPGHLMTHQTIQVRPSTPVATGKAAIQIRQEGTSGAKIITHSV</sequence>
<comment type="subcellular location">
    <subcellularLocation>
        <location evidence="1">Nucleus</location>
    </subcellularLocation>
</comment>
<proteinExistence type="predicted"/>
<protein>
    <recommendedName>
        <fullName evidence="4">ENT domain-containing protein</fullName>
    </recommendedName>
</protein>
<dbReference type="InterPro" id="IPR005491">
    <property type="entry name" value="ENT_dom"/>
</dbReference>
<feature type="compositionally biased region" description="Acidic residues" evidence="3">
    <location>
        <begin position="152"/>
        <end position="165"/>
    </location>
</feature>
<feature type="non-terminal residue" evidence="5">
    <location>
        <position position="520"/>
    </location>
</feature>
<dbReference type="GO" id="GO:0005654">
    <property type="term" value="C:nucleoplasm"/>
    <property type="evidence" value="ECO:0007669"/>
    <property type="project" value="TreeGrafter"/>
</dbReference>
<dbReference type="GO" id="GO:0006355">
    <property type="term" value="P:regulation of DNA-templated transcription"/>
    <property type="evidence" value="ECO:0007669"/>
    <property type="project" value="InterPro"/>
</dbReference>
<gene>
    <name evidence="5" type="ORF">OTU49_007402</name>
</gene>
<evidence type="ECO:0000256" key="2">
    <source>
        <dbReference type="ARBA" id="ARBA00023242"/>
    </source>
</evidence>
<feature type="region of interest" description="Disordered" evidence="3">
    <location>
        <begin position="394"/>
        <end position="483"/>
    </location>
</feature>
<feature type="compositionally biased region" description="Gly residues" evidence="3">
    <location>
        <begin position="228"/>
        <end position="237"/>
    </location>
</feature>
<dbReference type="PANTHER" id="PTHR16500">
    <property type="entry name" value="BRCA2-INTERACTING TRANSCRIPTIONAL REPRESSOR EMSY"/>
    <property type="match status" value="1"/>
</dbReference>
<organism evidence="5 6">
    <name type="scientific">Cherax quadricarinatus</name>
    <name type="common">Australian red claw crayfish</name>
    <dbReference type="NCBI Taxonomy" id="27406"/>
    <lineage>
        <taxon>Eukaryota</taxon>
        <taxon>Metazoa</taxon>
        <taxon>Ecdysozoa</taxon>
        <taxon>Arthropoda</taxon>
        <taxon>Crustacea</taxon>
        <taxon>Multicrustacea</taxon>
        <taxon>Malacostraca</taxon>
        <taxon>Eumalacostraca</taxon>
        <taxon>Eucarida</taxon>
        <taxon>Decapoda</taxon>
        <taxon>Pleocyemata</taxon>
        <taxon>Astacidea</taxon>
        <taxon>Parastacoidea</taxon>
        <taxon>Parastacidae</taxon>
        <taxon>Cherax</taxon>
    </lineage>
</organism>
<dbReference type="InterPro" id="IPR036142">
    <property type="entry name" value="ENT_dom-like_sf"/>
</dbReference>
<feature type="compositionally biased region" description="Basic and acidic residues" evidence="3">
    <location>
        <begin position="201"/>
        <end position="210"/>
    </location>
</feature>
<dbReference type="AlphaFoldDB" id="A0AAW0WW58"/>
<dbReference type="SMART" id="SM01191">
    <property type="entry name" value="ENT"/>
    <property type="match status" value="1"/>
</dbReference>
<feature type="region of interest" description="Disordered" evidence="3">
    <location>
        <begin position="146"/>
        <end position="166"/>
    </location>
</feature>
<evidence type="ECO:0000259" key="4">
    <source>
        <dbReference type="PROSITE" id="PS51138"/>
    </source>
</evidence>
<evidence type="ECO:0000256" key="1">
    <source>
        <dbReference type="ARBA" id="ARBA00004123"/>
    </source>
</evidence>
<keyword evidence="2" id="KW-0539">Nucleus</keyword>
<feature type="domain" description="ENT" evidence="4">
    <location>
        <begin position="23"/>
        <end position="107"/>
    </location>
</feature>
<dbReference type="Gene3D" id="1.10.1240.40">
    <property type="entry name" value="ENT domain"/>
    <property type="match status" value="1"/>
</dbReference>
<feature type="region of interest" description="Disordered" evidence="3">
    <location>
        <begin position="198"/>
        <end position="290"/>
    </location>
</feature>
<feature type="region of interest" description="Disordered" evidence="3">
    <location>
        <begin position="343"/>
        <end position="373"/>
    </location>
</feature>
<dbReference type="Proteomes" id="UP001445076">
    <property type="component" value="Unassembled WGS sequence"/>
</dbReference>
<accession>A0AAW0WW58</accession>
<feature type="compositionally biased region" description="Polar residues" evidence="3">
    <location>
        <begin position="357"/>
        <end position="373"/>
    </location>
</feature>
<dbReference type="Pfam" id="PF03735">
    <property type="entry name" value="ENT"/>
    <property type="match status" value="1"/>
</dbReference>
<dbReference type="EMBL" id="JARKIK010000060">
    <property type="protein sequence ID" value="KAK8731641.1"/>
    <property type="molecule type" value="Genomic_DNA"/>
</dbReference>
<evidence type="ECO:0000313" key="6">
    <source>
        <dbReference type="Proteomes" id="UP001445076"/>
    </source>
</evidence>
<evidence type="ECO:0000256" key="3">
    <source>
        <dbReference type="SAM" id="MobiDB-lite"/>
    </source>
</evidence>
<reference evidence="5 6" key="1">
    <citation type="journal article" date="2024" name="BMC Genomics">
        <title>Genome assembly of redclaw crayfish (Cherax quadricarinatus) provides insights into its immune adaptation and hypoxia tolerance.</title>
        <authorList>
            <person name="Liu Z."/>
            <person name="Zheng J."/>
            <person name="Li H."/>
            <person name="Fang K."/>
            <person name="Wang S."/>
            <person name="He J."/>
            <person name="Zhou D."/>
            <person name="Weng S."/>
            <person name="Chi M."/>
            <person name="Gu Z."/>
            <person name="He J."/>
            <person name="Li F."/>
            <person name="Wang M."/>
        </authorList>
    </citation>
    <scope>NUCLEOTIDE SEQUENCE [LARGE SCALE GENOMIC DNA]</scope>
    <source>
        <strain evidence="5">ZL_2023a</strain>
    </source>
</reference>
<keyword evidence="6" id="KW-1185">Reference proteome</keyword>
<feature type="compositionally biased region" description="Low complexity" evidence="3">
    <location>
        <begin position="216"/>
        <end position="227"/>
    </location>
</feature>
<evidence type="ECO:0000313" key="5">
    <source>
        <dbReference type="EMBL" id="KAK8731641.1"/>
    </source>
</evidence>
<comment type="caution">
    <text evidence="5">The sequence shown here is derived from an EMBL/GenBank/DDBJ whole genome shotgun (WGS) entry which is preliminary data.</text>
</comment>
<dbReference type="SUPFAM" id="SSF158639">
    <property type="entry name" value="ENT-like"/>
    <property type="match status" value="1"/>
</dbReference>
<feature type="compositionally biased region" description="Low complexity" evidence="3">
    <location>
        <begin position="446"/>
        <end position="456"/>
    </location>
</feature>
<name>A0AAW0WW58_CHEQU</name>
<feature type="compositionally biased region" description="Pro residues" evidence="3">
    <location>
        <begin position="252"/>
        <end position="265"/>
    </location>
</feature>
<dbReference type="PROSITE" id="PS51138">
    <property type="entry name" value="ENT"/>
    <property type="match status" value="1"/>
</dbReference>
<dbReference type="PANTHER" id="PTHR16500:SF3">
    <property type="entry name" value="BRCA2-INTERACTING TRANSCRIPTIONAL REPRESSOR EMSY"/>
    <property type="match status" value="1"/>
</dbReference>
<dbReference type="InterPro" id="IPR033482">
    <property type="entry name" value="EMSY"/>
</dbReference>